<feature type="transmembrane region" description="Helical" evidence="1">
    <location>
        <begin position="50"/>
        <end position="71"/>
    </location>
</feature>
<accession>A0A0L8I1Z6</accession>
<evidence type="ECO:0000256" key="1">
    <source>
        <dbReference type="SAM" id="Phobius"/>
    </source>
</evidence>
<keyword evidence="1" id="KW-0812">Transmembrane</keyword>
<name>A0A0L8I1Z6_OCTBM</name>
<keyword evidence="1" id="KW-0472">Membrane</keyword>
<sequence length="86" mass="9500">MCTNIIDLVKHVLFFSTTSISSTFSAYVLLPYTIALLYISIIHAKLLNSLLILILLTVMTLTSNSFIAVFLCNHYKTSLSAEVIAS</sequence>
<protein>
    <submittedName>
        <fullName evidence="2">Uncharacterized protein</fullName>
    </submittedName>
</protein>
<gene>
    <name evidence="2" type="ORF">OCBIM_22039632mg</name>
</gene>
<evidence type="ECO:0000313" key="2">
    <source>
        <dbReference type="EMBL" id="KOF95095.1"/>
    </source>
</evidence>
<proteinExistence type="predicted"/>
<organism evidence="2">
    <name type="scientific">Octopus bimaculoides</name>
    <name type="common">California two-spotted octopus</name>
    <dbReference type="NCBI Taxonomy" id="37653"/>
    <lineage>
        <taxon>Eukaryota</taxon>
        <taxon>Metazoa</taxon>
        <taxon>Spiralia</taxon>
        <taxon>Lophotrochozoa</taxon>
        <taxon>Mollusca</taxon>
        <taxon>Cephalopoda</taxon>
        <taxon>Coleoidea</taxon>
        <taxon>Octopodiformes</taxon>
        <taxon>Octopoda</taxon>
        <taxon>Incirrata</taxon>
        <taxon>Octopodidae</taxon>
        <taxon>Octopus</taxon>
    </lineage>
</organism>
<feature type="transmembrane region" description="Helical" evidence="1">
    <location>
        <begin position="12"/>
        <end position="38"/>
    </location>
</feature>
<dbReference type="AlphaFoldDB" id="A0A0L8I1Z6"/>
<keyword evidence="1" id="KW-1133">Transmembrane helix</keyword>
<reference evidence="2" key="1">
    <citation type="submission" date="2015-07" db="EMBL/GenBank/DDBJ databases">
        <title>MeaNS - Measles Nucleotide Surveillance Program.</title>
        <authorList>
            <person name="Tran T."/>
            <person name="Druce J."/>
        </authorList>
    </citation>
    <scope>NUCLEOTIDE SEQUENCE</scope>
    <source>
        <strain evidence="2">UCB-OBI-ISO-001</strain>
        <tissue evidence="2">Gonad</tissue>
    </source>
</reference>
<dbReference type="EMBL" id="KQ416810">
    <property type="protein sequence ID" value="KOF95095.1"/>
    <property type="molecule type" value="Genomic_DNA"/>
</dbReference>